<sequence length="28" mass="3130">MSSLSFCCATFVTRVHEKTCTRVPGIRV</sequence>
<dbReference type="EMBL" id="JTDE01002299">
    <property type="protein sequence ID" value="KAF7257571.1"/>
    <property type="molecule type" value="Genomic_DNA"/>
</dbReference>
<name>A0A8S9YX65_9TREM</name>
<reference evidence="1" key="1">
    <citation type="submission" date="2019-07" db="EMBL/GenBank/DDBJ databases">
        <title>Annotation for the trematode Paragonimus miyazaki's.</title>
        <authorList>
            <person name="Choi Y.-J."/>
        </authorList>
    </citation>
    <scope>NUCLEOTIDE SEQUENCE</scope>
    <source>
        <strain evidence="1">Japan</strain>
    </source>
</reference>
<organism evidence="1 2">
    <name type="scientific">Paragonimus skrjabini miyazakii</name>
    <dbReference type="NCBI Taxonomy" id="59628"/>
    <lineage>
        <taxon>Eukaryota</taxon>
        <taxon>Metazoa</taxon>
        <taxon>Spiralia</taxon>
        <taxon>Lophotrochozoa</taxon>
        <taxon>Platyhelminthes</taxon>
        <taxon>Trematoda</taxon>
        <taxon>Digenea</taxon>
        <taxon>Plagiorchiida</taxon>
        <taxon>Troglotremata</taxon>
        <taxon>Troglotrematidae</taxon>
        <taxon>Paragonimus</taxon>
    </lineage>
</organism>
<dbReference type="Proteomes" id="UP000822476">
    <property type="component" value="Unassembled WGS sequence"/>
</dbReference>
<proteinExistence type="predicted"/>
<evidence type="ECO:0000313" key="1">
    <source>
        <dbReference type="EMBL" id="KAF7257571.1"/>
    </source>
</evidence>
<comment type="caution">
    <text evidence="1">The sequence shown here is derived from an EMBL/GenBank/DDBJ whole genome shotgun (WGS) entry which is preliminary data.</text>
</comment>
<gene>
    <name evidence="1" type="ORF">EG68_05144</name>
</gene>
<accession>A0A8S9YX65</accession>
<evidence type="ECO:0000313" key="2">
    <source>
        <dbReference type="Proteomes" id="UP000822476"/>
    </source>
</evidence>
<protein>
    <submittedName>
        <fullName evidence="1">Uncharacterized protein</fullName>
    </submittedName>
</protein>
<dbReference type="AlphaFoldDB" id="A0A8S9YX65"/>
<keyword evidence="2" id="KW-1185">Reference proteome</keyword>